<proteinExistence type="inferred from homology"/>
<keyword evidence="10" id="KW-1185">Reference proteome</keyword>
<evidence type="ECO:0000256" key="3">
    <source>
        <dbReference type="ARBA" id="ARBA00023082"/>
    </source>
</evidence>
<organism evidence="9 10">
    <name type="scientific">Virgisporangium aliadipatigenens</name>
    <dbReference type="NCBI Taxonomy" id="741659"/>
    <lineage>
        <taxon>Bacteria</taxon>
        <taxon>Bacillati</taxon>
        <taxon>Actinomycetota</taxon>
        <taxon>Actinomycetes</taxon>
        <taxon>Micromonosporales</taxon>
        <taxon>Micromonosporaceae</taxon>
        <taxon>Virgisporangium</taxon>
    </lineage>
</organism>
<dbReference type="InterPro" id="IPR046531">
    <property type="entry name" value="DUF6596"/>
</dbReference>
<dbReference type="Pfam" id="PF20239">
    <property type="entry name" value="DUF6596"/>
    <property type="match status" value="1"/>
</dbReference>
<dbReference type="SUPFAM" id="SSF88946">
    <property type="entry name" value="Sigma2 domain of RNA polymerase sigma factors"/>
    <property type="match status" value="1"/>
</dbReference>
<comment type="similarity">
    <text evidence="1 5">Belongs to the sigma-70 factor family. ECF subfamily.</text>
</comment>
<feature type="domain" description="RNA polymerase sigma factor 70 region 4 type 2" evidence="7">
    <location>
        <begin position="125"/>
        <end position="163"/>
    </location>
</feature>
<feature type="domain" description="RNA polymerase sigma-70 region 2" evidence="6">
    <location>
        <begin position="17"/>
        <end position="76"/>
    </location>
</feature>
<dbReference type="Pfam" id="PF04542">
    <property type="entry name" value="Sigma70_r2"/>
    <property type="match status" value="1"/>
</dbReference>
<dbReference type="GO" id="GO:0006950">
    <property type="term" value="P:response to stress"/>
    <property type="evidence" value="ECO:0007669"/>
    <property type="project" value="UniProtKB-ARBA"/>
</dbReference>
<name>A0A8J3YIY6_9ACTN</name>
<dbReference type="Gene3D" id="1.10.10.10">
    <property type="entry name" value="Winged helix-like DNA-binding domain superfamily/Winged helix DNA-binding domain"/>
    <property type="match status" value="1"/>
</dbReference>
<dbReference type="PANTHER" id="PTHR47756">
    <property type="entry name" value="BLL6612 PROTEIN-RELATED"/>
    <property type="match status" value="1"/>
</dbReference>
<dbReference type="RefSeq" id="WP_239152635.1">
    <property type="nucleotide sequence ID" value="NZ_BOPF01000006.1"/>
</dbReference>
<evidence type="ECO:0000259" key="6">
    <source>
        <dbReference type="Pfam" id="PF04542"/>
    </source>
</evidence>
<comment type="caution">
    <text evidence="9">The sequence shown here is derived from an EMBL/GenBank/DDBJ whole genome shotgun (WGS) entry which is preliminary data.</text>
</comment>
<reference evidence="9" key="1">
    <citation type="submission" date="2021-01" db="EMBL/GenBank/DDBJ databases">
        <title>Whole genome shotgun sequence of Virgisporangium aliadipatigenens NBRC 105644.</title>
        <authorList>
            <person name="Komaki H."/>
            <person name="Tamura T."/>
        </authorList>
    </citation>
    <scope>NUCLEOTIDE SEQUENCE</scope>
    <source>
        <strain evidence="9">NBRC 105644</strain>
    </source>
</reference>
<evidence type="ECO:0000256" key="4">
    <source>
        <dbReference type="ARBA" id="ARBA00023163"/>
    </source>
</evidence>
<dbReference type="Gene3D" id="1.10.1740.10">
    <property type="match status" value="1"/>
</dbReference>
<gene>
    <name evidence="9" type="ORF">Val02_19190</name>
</gene>
<evidence type="ECO:0000256" key="5">
    <source>
        <dbReference type="RuleBase" id="RU000716"/>
    </source>
</evidence>
<feature type="domain" description="DUF6596" evidence="8">
    <location>
        <begin position="176"/>
        <end position="276"/>
    </location>
</feature>
<evidence type="ECO:0000313" key="9">
    <source>
        <dbReference type="EMBL" id="GIJ45033.1"/>
    </source>
</evidence>
<evidence type="ECO:0000259" key="7">
    <source>
        <dbReference type="Pfam" id="PF08281"/>
    </source>
</evidence>
<dbReference type="AlphaFoldDB" id="A0A8J3YIY6"/>
<dbReference type="InterPro" id="IPR000838">
    <property type="entry name" value="RNA_pol_sigma70_ECF_CS"/>
</dbReference>
<dbReference type="Proteomes" id="UP000619260">
    <property type="component" value="Unassembled WGS sequence"/>
</dbReference>
<evidence type="ECO:0000256" key="2">
    <source>
        <dbReference type="ARBA" id="ARBA00023015"/>
    </source>
</evidence>
<dbReference type="PANTHER" id="PTHR47756:SF2">
    <property type="entry name" value="BLL6612 PROTEIN"/>
    <property type="match status" value="1"/>
</dbReference>
<dbReference type="EMBL" id="BOPF01000006">
    <property type="protein sequence ID" value="GIJ45033.1"/>
    <property type="molecule type" value="Genomic_DNA"/>
</dbReference>
<evidence type="ECO:0000313" key="10">
    <source>
        <dbReference type="Proteomes" id="UP000619260"/>
    </source>
</evidence>
<dbReference type="GO" id="GO:0006352">
    <property type="term" value="P:DNA-templated transcription initiation"/>
    <property type="evidence" value="ECO:0007669"/>
    <property type="project" value="InterPro"/>
</dbReference>
<dbReference type="InterPro" id="IPR013324">
    <property type="entry name" value="RNA_pol_sigma_r3/r4-like"/>
</dbReference>
<dbReference type="GO" id="GO:0003677">
    <property type="term" value="F:DNA binding"/>
    <property type="evidence" value="ECO:0007669"/>
    <property type="project" value="UniProtKB-KW"/>
</dbReference>
<keyword evidence="3 5" id="KW-0731">Sigma factor</keyword>
<dbReference type="InterPro" id="IPR013249">
    <property type="entry name" value="RNA_pol_sigma70_r4_t2"/>
</dbReference>
<dbReference type="InterPro" id="IPR007627">
    <property type="entry name" value="RNA_pol_sigma70_r2"/>
</dbReference>
<dbReference type="Pfam" id="PF08281">
    <property type="entry name" value="Sigma70_r4_2"/>
    <property type="match status" value="1"/>
</dbReference>
<dbReference type="PROSITE" id="PS01063">
    <property type="entry name" value="SIGMA70_ECF"/>
    <property type="match status" value="1"/>
</dbReference>
<dbReference type="InterPro" id="IPR036388">
    <property type="entry name" value="WH-like_DNA-bd_sf"/>
</dbReference>
<keyword evidence="2 5" id="KW-0805">Transcription regulation</keyword>
<keyword evidence="4 5" id="KW-0804">Transcription</keyword>
<dbReference type="GO" id="GO:0016987">
    <property type="term" value="F:sigma factor activity"/>
    <property type="evidence" value="ECO:0007669"/>
    <property type="project" value="UniProtKB-KW"/>
</dbReference>
<evidence type="ECO:0000256" key="1">
    <source>
        <dbReference type="ARBA" id="ARBA00010641"/>
    </source>
</evidence>
<keyword evidence="5" id="KW-0238">DNA-binding</keyword>
<evidence type="ECO:0000259" key="8">
    <source>
        <dbReference type="Pfam" id="PF20239"/>
    </source>
</evidence>
<protein>
    <recommendedName>
        <fullName evidence="5">RNA polymerase sigma factor</fullName>
    </recommendedName>
</protein>
<accession>A0A8J3YIY6</accession>
<sequence>MSVHAAVEAVWRIESGRLVAQLARVTGDVGLAEELAQDALVAALEQWPSRGIPDDPGPWLMAVARHKAVDGFRRRATFHRKMAEIGRETPAWVDLDEPDLDDHIGDDLLRLILTACHPAVAVEGQVALVLKTLGGLSTAEIARAFLVPEPTVAQRIVRAKRALRGVEFTVPAPVDRLPAALKIVYLIFNEGYAATAGDDWMRPSLCQEALRLGRLLAGLVPGAAEVHGLVALMELQASRTAARTDADGAPVLLPDQDRRRWDRLLIRRGLASLARAEEISAVGPYTLQAAIAACHARALHPEETDWERIAALYRVLVHVQPSPIVELNRAVAVGMATGPLSGLAVVEPLAASLDGYALFHAVRGDLLERLGRDAEARAAFGRAAALTRNERERALFTARAS</sequence>
<dbReference type="InterPro" id="IPR013325">
    <property type="entry name" value="RNA_pol_sigma_r2"/>
</dbReference>
<dbReference type="SUPFAM" id="SSF88659">
    <property type="entry name" value="Sigma3 and sigma4 domains of RNA polymerase sigma factors"/>
    <property type="match status" value="1"/>
</dbReference>